<sequence>MHNTHTHIHIQRNFIPIGYLSALCGFLSLVSRVCWRVTNAPLRFNRRKFGVDTLNNFENVNILLTTNTAKSTATKSTTKQCQVGVPLWGYAYIHAHTNIST</sequence>
<keyword evidence="1" id="KW-0812">Transmembrane</keyword>
<organism evidence="2 3">
    <name type="scientific">Ceratitis capitata</name>
    <name type="common">Mediterranean fruit fly</name>
    <name type="synonym">Tephritis capitata</name>
    <dbReference type="NCBI Taxonomy" id="7213"/>
    <lineage>
        <taxon>Eukaryota</taxon>
        <taxon>Metazoa</taxon>
        <taxon>Ecdysozoa</taxon>
        <taxon>Arthropoda</taxon>
        <taxon>Hexapoda</taxon>
        <taxon>Insecta</taxon>
        <taxon>Pterygota</taxon>
        <taxon>Neoptera</taxon>
        <taxon>Endopterygota</taxon>
        <taxon>Diptera</taxon>
        <taxon>Brachycera</taxon>
        <taxon>Muscomorpha</taxon>
        <taxon>Tephritoidea</taxon>
        <taxon>Tephritidae</taxon>
        <taxon>Ceratitis</taxon>
        <taxon>Ceratitis</taxon>
    </lineage>
</organism>
<name>A0A811UG24_CERCA</name>
<keyword evidence="3" id="KW-1185">Reference proteome</keyword>
<feature type="non-terminal residue" evidence="2">
    <location>
        <position position="101"/>
    </location>
</feature>
<dbReference type="Proteomes" id="UP000606786">
    <property type="component" value="Unassembled WGS sequence"/>
</dbReference>
<comment type="caution">
    <text evidence="2">The sequence shown here is derived from an EMBL/GenBank/DDBJ whole genome shotgun (WGS) entry which is preliminary data.</text>
</comment>
<dbReference type="EMBL" id="CAJHJT010000001">
    <property type="protein sequence ID" value="CAD6996163.1"/>
    <property type="molecule type" value="Genomic_DNA"/>
</dbReference>
<proteinExistence type="predicted"/>
<protein>
    <submittedName>
        <fullName evidence="2">(Mediterranean fruit fly) hypothetical protein</fullName>
    </submittedName>
</protein>
<feature type="transmembrane region" description="Helical" evidence="1">
    <location>
        <begin position="17"/>
        <end position="38"/>
    </location>
</feature>
<reference evidence="2" key="1">
    <citation type="submission" date="2020-11" db="EMBL/GenBank/DDBJ databases">
        <authorList>
            <person name="Whitehead M."/>
        </authorList>
    </citation>
    <scope>NUCLEOTIDE SEQUENCE</scope>
    <source>
        <strain evidence="2">EGII</strain>
    </source>
</reference>
<accession>A0A811UG24</accession>
<evidence type="ECO:0000313" key="2">
    <source>
        <dbReference type="EMBL" id="CAD6996163.1"/>
    </source>
</evidence>
<evidence type="ECO:0000313" key="3">
    <source>
        <dbReference type="Proteomes" id="UP000606786"/>
    </source>
</evidence>
<gene>
    <name evidence="2" type="ORF">CCAP1982_LOCUS4855</name>
</gene>
<keyword evidence="1" id="KW-1133">Transmembrane helix</keyword>
<dbReference type="AlphaFoldDB" id="A0A811UG24"/>
<keyword evidence="1" id="KW-0472">Membrane</keyword>
<evidence type="ECO:0000256" key="1">
    <source>
        <dbReference type="SAM" id="Phobius"/>
    </source>
</evidence>